<dbReference type="Proteomes" id="UP000035489">
    <property type="component" value="Unassembled WGS sequence"/>
</dbReference>
<dbReference type="GO" id="GO:0016829">
    <property type="term" value="F:lyase activity"/>
    <property type="evidence" value="ECO:0007669"/>
    <property type="project" value="InterPro"/>
</dbReference>
<dbReference type="PANTHER" id="PTHR16943:SF8">
    <property type="entry name" value="2-METHYLCITRATE DEHYDRATASE"/>
    <property type="match status" value="1"/>
</dbReference>
<feature type="domain" description="MmgE/PrpD C-terminal" evidence="3">
    <location>
        <begin position="281"/>
        <end position="445"/>
    </location>
</feature>
<dbReference type="PATRIC" id="fig|1225564.3.peg.4924"/>
<evidence type="ECO:0000259" key="3">
    <source>
        <dbReference type="Pfam" id="PF19305"/>
    </source>
</evidence>
<dbReference type="InterPro" id="IPR045336">
    <property type="entry name" value="MmgE_PrpD_N"/>
</dbReference>
<dbReference type="Gene3D" id="1.10.4100.10">
    <property type="entry name" value="2-methylcitrate dehydratase PrpD"/>
    <property type="match status" value="1"/>
</dbReference>
<organism evidence="4 5">
    <name type="scientific">Microvirga vignae</name>
    <dbReference type="NCBI Taxonomy" id="1225564"/>
    <lineage>
        <taxon>Bacteria</taxon>
        <taxon>Pseudomonadati</taxon>
        <taxon>Pseudomonadota</taxon>
        <taxon>Alphaproteobacteria</taxon>
        <taxon>Hyphomicrobiales</taxon>
        <taxon>Methylobacteriaceae</taxon>
        <taxon>Microvirga</taxon>
    </lineage>
</organism>
<evidence type="ECO:0000256" key="1">
    <source>
        <dbReference type="ARBA" id="ARBA00006174"/>
    </source>
</evidence>
<dbReference type="RefSeq" id="WP_047187254.1">
    <property type="nucleotide sequence ID" value="NZ_LCYG01000005.1"/>
</dbReference>
<gene>
    <name evidence="4" type="ORF">AA309_01670</name>
</gene>
<accession>A0A0H1RIM5</accession>
<dbReference type="AlphaFoldDB" id="A0A0H1RIM5"/>
<dbReference type="STRING" id="1225564.AA309_01670"/>
<proteinExistence type="inferred from homology"/>
<name>A0A0H1RIM5_9HYPH</name>
<evidence type="ECO:0008006" key="6">
    <source>
        <dbReference type="Google" id="ProtNLM"/>
    </source>
</evidence>
<dbReference type="InterPro" id="IPR036148">
    <property type="entry name" value="MmgE/PrpD_sf"/>
</dbReference>
<dbReference type="InterPro" id="IPR042188">
    <property type="entry name" value="MmgE/PrpD_sf_2"/>
</dbReference>
<dbReference type="InterPro" id="IPR045337">
    <property type="entry name" value="MmgE_PrpD_C"/>
</dbReference>
<comment type="caution">
    <text evidence="4">The sequence shown here is derived from an EMBL/GenBank/DDBJ whole genome shotgun (WGS) entry which is preliminary data.</text>
</comment>
<dbReference type="PANTHER" id="PTHR16943">
    <property type="entry name" value="2-METHYLCITRATE DEHYDRATASE-RELATED"/>
    <property type="match status" value="1"/>
</dbReference>
<evidence type="ECO:0000313" key="5">
    <source>
        <dbReference type="Proteomes" id="UP000035489"/>
    </source>
</evidence>
<sequence>MSSQVTRAEYGAAALDLNITKDLCAFLAVLSFEDLPEAAVHAGRRGVLDWLGCALAGSRHPTITKLLSVLEEVGGPARATVLGRQTKLGLLDAPIANGQMGHVLDFDDTHLGGVVLHASSPILSALFALSERNAVTGRDLLTAYAAGFEAGVRAGQGAPAHHAGGWHLTGTLGSIAAGAAAGQLLGLNSQQMVHALGIAATQAAGMQQNRGTMCKSFHAGKAASSGVLAALLAQKGFDSSDEILEGKRGFCRIYSSIAKTELILDQLGERWEITRNGHKPYACGVVLHPTIDAMIALAARAPAADQVATIELRVNPLAVSITGVADPKTGLKSKFSLTHTAAVAFLDRAAGIAQYTDERARHPDVAALRDRVGVQTDESLGKDQAWAAVAMRNGDRYEHQVVHASGTVDNPMSDAAIEAKFLANAMPVIGQERASRIRDVVWHLDQFGDIRGLLDLCA</sequence>
<dbReference type="Gene3D" id="3.30.1330.120">
    <property type="entry name" value="2-methylcitrate dehydratase PrpD"/>
    <property type="match status" value="1"/>
</dbReference>
<dbReference type="SUPFAM" id="SSF103378">
    <property type="entry name" value="2-methylcitrate dehydratase PrpD"/>
    <property type="match status" value="1"/>
</dbReference>
<dbReference type="Pfam" id="PF19305">
    <property type="entry name" value="MmgE_PrpD_C"/>
    <property type="match status" value="1"/>
</dbReference>
<reference evidence="4 5" key="1">
    <citation type="submission" date="2015-05" db="EMBL/GenBank/DDBJ databases">
        <title>Draft genome sequence of Microvirga vignae strain BR3299, a novel nitrogen fixing bacteria isolated from Brazil semi-aired region.</title>
        <authorList>
            <person name="Zilli J.E."/>
            <person name="Passos S.R."/>
            <person name="Leite J."/>
            <person name="Baldani J.I."/>
            <person name="Xavier G.R."/>
            <person name="Rumjaneck N.G."/>
            <person name="Simoes-Araujo J.L."/>
        </authorList>
    </citation>
    <scope>NUCLEOTIDE SEQUENCE [LARGE SCALE GENOMIC DNA]</scope>
    <source>
        <strain evidence="4 5">BR3299</strain>
    </source>
</reference>
<evidence type="ECO:0000259" key="2">
    <source>
        <dbReference type="Pfam" id="PF03972"/>
    </source>
</evidence>
<dbReference type="InterPro" id="IPR042183">
    <property type="entry name" value="MmgE/PrpD_sf_1"/>
</dbReference>
<keyword evidence="5" id="KW-1185">Reference proteome</keyword>
<evidence type="ECO:0000313" key="4">
    <source>
        <dbReference type="EMBL" id="KLK94706.1"/>
    </source>
</evidence>
<comment type="similarity">
    <text evidence="1">Belongs to the PrpD family.</text>
</comment>
<dbReference type="OrthoDB" id="9795089at2"/>
<protein>
    <recommendedName>
        <fullName evidence="6">2-methylcitrate dehydratase</fullName>
    </recommendedName>
</protein>
<feature type="domain" description="MmgE/PrpD N-terminal" evidence="2">
    <location>
        <begin position="22"/>
        <end position="259"/>
    </location>
</feature>
<dbReference type="Pfam" id="PF03972">
    <property type="entry name" value="MmgE_PrpD_N"/>
    <property type="match status" value="1"/>
</dbReference>
<dbReference type="EMBL" id="LCYG01000005">
    <property type="protein sequence ID" value="KLK94706.1"/>
    <property type="molecule type" value="Genomic_DNA"/>
</dbReference>
<dbReference type="InterPro" id="IPR005656">
    <property type="entry name" value="MmgE_PrpD"/>
</dbReference>